<reference evidence="2" key="2">
    <citation type="submission" date="2017-10" db="EMBL/GenBank/DDBJ databases">
        <title>Ladona fulva Genome sequencing and assembly.</title>
        <authorList>
            <person name="Murali S."/>
            <person name="Richards S."/>
            <person name="Bandaranaike D."/>
            <person name="Bellair M."/>
            <person name="Blankenburg K."/>
            <person name="Chao H."/>
            <person name="Dinh H."/>
            <person name="Doddapaneni H."/>
            <person name="Dugan-Rocha S."/>
            <person name="Elkadiri S."/>
            <person name="Gnanaolivu R."/>
            <person name="Hernandez B."/>
            <person name="Skinner E."/>
            <person name="Javaid M."/>
            <person name="Lee S."/>
            <person name="Li M."/>
            <person name="Ming W."/>
            <person name="Munidasa M."/>
            <person name="Muniz J."/>
            <person name="Nguyen L."/>
            <person name="Hughes D."/>
            <person name="Osuji N."/>
            <person name="Pu L.-L."/>
            <person name="Puazo M."/>
            <person name="Qu C."/>
            <person name="Quiroz J."/>
            <person name="Raj R."/>
            <person name="Weissenberger G."/>
            <person name="Xin Y."/>
            <person name="Zou X."/>
            <person name="Han Y."/>
            <person name="Worley K."/>
            <person name="Muzny D."/>
            <person name="Gibbs R."/>
        </authorList>
    </citation>
    <scope>NUCLEOTIDE SEQUENCE</scope>
    <source>
        <strain evidence="2">Sampled in the wild</strain>
    </source>
</reference>
<gene>
    <name evidence="2" type="ORF">J437_LFUL008117</name>
</gene>
<dbReference type="Proteomes" id="UP000792457">
    <property type="component" value="Unassembled WGS sequence"/>
</dbReference>
<organism evidence="2 3">
    <name type="scientific">Ladona fulva</name>
    <name type="common">Scarce chaser dragonfly</name>
    <name type="synonym">Libellula fulva</name>
    <dbReference type="NCBI Taxonomy" id="123851"/>
    <lineage>
        <taxon>Eukaryota</taxon>
        <taxon>Metazoa</taxon>
        <taxon>Ecdysozoa</taxon>
        <taxon>Arthropoda</taxon>
        <taxon>Hexapoda</taxon>
        <taxon>Insecta</taxon>
        <taxon>Pterygota</taxon>
        <taxon>Palaeoptera</taxon>
        <taxon>Odonata</taxon>
        <taxon>Epiprocta</taxon>
        <taxon>Anisoptera</taxon>
        <taxon>Libelluloidea</taxon>
        <taxon>Libellulidae</taxon>
        <taxon>Ladona</taxon>
    </lineage>
</organism>
<dbReference type="OrthoDB" id="10017160at2759"/>
<evidence type="ECO:0000313" key="2">
    <source>
        <dbReference type="EMBL" id="KAG8233686.1"/>
    </source>
</evidence>
<evidence type="ECO:0000256" key="1">
    <source>
        <dbReference type="SAM" id="MobiDB-lite"/>
    </source>
</evidence>
<evidence type="ECO:0008006" key="4">
    <source>
        <dbReference type="Google" id="ProtNLM"/>
    </source>
</evidence>
<name>A0A8K0KEI7_LADFU</name>
<accession>A0A8K0KEI7</accession>
<evidence type="ECO:0000313" key="3">
    <source>
        <dbReference type="Proteomes" id="UP000792457"/>
    </source>
</evidence>
<keyword evidence="3" id="KW-1185">Reference proteome</keyword>
<sequence length="92" mass="10378">MRGVYGDDCLDRSNVSRWCAFFQEGHVNLSDSPRSGRPTLFWLAILVKKFHHIHLPSALGGRSCETGQSQPPMKSKKKVTHQFLPLKAISDQ</sequence>
<dbReference type="EMBL" id="KZ308736">
    <property type="protein sequence ID" value="KAG8233686.1"/>
    <property type="molecule type" value="Genomic_DNA"/>
</dbReference>
<comment type="caution">
    <text evidence="2">The sequence shown here is derived from an EMBL/GenBank/DDBJ whole genome shotgun (WGS) entry which is preliminary data.</text>
</comment>
<proteinExistence type="predicted"/>
<reference evidence="2" key="1">
    <citation type="submission" date="2013-04" db="EMBL/GenBank/DDBJ databases">
        <authorList>
            <person name="Qu J."/>
            <person name="Murali S.C."/>
            <person name="Bandaranaike D."/>
            <person name="Bellair M."/>
            <person name="Blankenburg K."/>
            <person name="Chao H."/>
            <person name="Dinh H."/>
            <person name="Doddapaneni H."/>
            <person name="Downs B."/>
            <person name="Dugan-Rocha S."/>
            <person name="Elkadiri S."/>
            <person name="Gnanaolivu R.D."/>
            <person name="Hernandez B."/>
            <person name="Javaid M."/>
            <person name="Jayaseelan J.C."/>
            <person name="Lee S."/>
            <person name="Li M."/>
            <person name="Ming W."/>
            <person name="Munidasa M."/>
            <person name="Muniz J."/>
            <person name="Nguyen L."/>
            <person name="Ongeri F."/>
            <person name="Osuji N."/>
            <person name="Pu L.-L."/>
            <person name="Puazo M."/>
            <person name="Qu C."/>
            <person name="Quiroz J."/>
            <person name="Raj R."/>
            <person name="Weissenberger G."/>
            <person name="Xin Y."/>
            <person name="Zou X."/>
            <person name="Han Y."/>
            <person name="Richards S."/>
            <person name="Worley K."/>
            <person name="Muzny D."/>
            <person name="Gibbs R."/>
        </authorList>
    </citation>
    <scope>NUCLEOTIDE SEQUENCE</scope>
    <source>
        <strain evidence="2">Sampled in the wild</strain>
    </source>
</reference>
<dbReference type="AlphaFoldDB" id="A0A8K0KEI7"/>
<feature type="region of interest" description="Disordered" evidence="1">
    <location>
        <begin position="59"/>
        <end position="78"/>
    </location>
</feature>
<protein>
    <recommendedName>
        <fullName evidence="4">Mos1 transposase HTH domain-containing protein</fullName>
    </recommendedName>
</protein>